<feature type="active site" description="Proton donor/acceptor" evidence="10">
    <location>
        <position position="182"/>
    </location>
</feature>
<organism evidence="12 13">
    <name type="scientific">Modicisalibacter zincidurans</name>
    <dbReference type="NCBI Taxonomy" id="1178777"/>
    <lineage>
        <taxon>Bacteria</taxon>
        <taxon>Pseudomonadati</taxon>
        <taxon>Pseudomonadota</taxon>
        <taxon>Gammaproteobacteria</taxon>
        <taxon>Oceanospirillales</taxon>
        <taxon>Halomonadaceae</taxon>
        <taxon>Modicisalibacter</taxon>
    </lineage>
</organism>
<evidence type="ECO:0000256" key="4">
    <source>
        <dbReference type="ARBA" id="ARBA00022801"/>
    </source>
</evidence>
<dbReference type="PANTHER" id="PTHR30480">
    <property type="entry name" value="BETA-HEXOSAMINIDASE-RELATED"/>
    <property type="match status" value="1"/>
</dbReference>
<dbReference type="InterPro" id="IPR001764">
    <property type="entry name" value="Glyco_hydro_3_N"/>
</dbReference>
<feature type="binding site" evidence="10">
    <location>
        <begin position="169"/>
        <end position="170"/>
    </location>
    <ligand>
        <name>substrate</name>
    </ligand>
</feature>
<evidence type="ECO:0000256" key="3">
    <source>
        <dbReference type="ARBA" id="ARBA00022618"/>
    </source>
</evidence>
<dbReference type="PROSITE" id="PS00775">
    <property type="entry name" value="GLYCOSYL_HYDROL_F3"/>
    <property type="match status" value="1"/>
</dbReference>
<dbReference type="Pfam" id="PF00933">
    <property type="entry name" value="Glyco_hydro_3"/>
    <property type="match status" value="1"/>
</dbReference>
<keyword evidence="8 10" id="KW-0131">Cell cycle</keyword>
<feature type="site" description="Important for catalytic activity" evidence="10">
    <location>
        <position position="180"/>
    </location>
</feature>
<reference evidence="13" key="1">
    <citation type="journal article" date="2019" name="Int. J. Syst. Evol. Microbiol.">
        <title>The Global Catalogue of Microorganisms (GCM) 10K type strain sequencing project: providing services to taxonomists for standard genome sequencing and annotation.</title>
        <authorList>
            <consortium name="The Broad Institute Genomics Platform"/>
            <consortium name="The Broad Institute Genome Sequencing Center for Infectious Disease"/>
            <person name="Wu L."/>
            <person name="Ma J."/>
        </authorList>
    </citation>
    <scope>NUCLEOTIDE SEQUENCE [LARGE SCALE GENOMIC DNA]</scope>
    <source>
        <strain evidence="13">JCM 18472</strain>
    </source>
</reference>
<comment type="similarity">
    <text evidence="10">Belongs to the glycosyl hydrolase 3 family. NagZ subfamily.</text>
</comment>
<evidence type="ECO:0000256" key="9">
    <source>
        <dbReference type="ARBA" id="ARBA00023316"/>
    </source>
</evidence>
<keyword evidence="3 10" id="KW-0132">Cell division</keyword>
<keyword evidence="6 10" id="KW-0573">Peptidoglycan synthesis</keyword>
<keyword evidence="9 10" id="KW-0961">Cell wall biogenesis/degradation</keyword>
<evidence type="ECO:0000256" key="1">
    <source>
        <dbReference type="ARBA" id="ARBA00001231"/>
    </source>
</evidence>
<dbReference type="NCBIfam" id="NF003740">
    <property type="entry name" value="PRK05337.1"/>
    <property type="match status" value="1"/>
</dbReference>
<dbReference type="HAMAP" id="MF_00364">
    <property type="entry name" value="NagZ"/>
    <property type="match status" value="1"/>
</dbReference>
<sequence length="345" mass="36786">MTQPLGPVMLDLEGTTVSRAERELLMRPAVGGVILFARNIADAAQVGELCASLRQIRPDLLLGIDQEGGRVQRLREGVTRLPSMARLGRCYVSDPSRCLHLCQEAGWLLGMEMAACGLDLSFAPVLDVDAGLSSVIGDRSFSADPHAVATMGRAFIDGLHEAGMVAVGKHFPGHGGTAADSHTHEVVDERPLQALRAHDLIPFAELAGRLDGIMPGHVVYPAFDARPAGYSPSWLGLLREELGFKGTIFSDDLSMAAAHTAGDPAARALQALDAGCDMVLVCNDRDAARAVIEACAGRASKRPAKLRYGRARPGLDTLTVLSRWRKAHAQLEALVDEPADPAPRN</sequence>
<keyword evidence="4 10" id="KW-0378">Hydrolase</keyword>
<feature type="binding site" evidence="10">
    <location>
        <position position="73"/>
    </location>
    <ligand>
        <name>substrate</name>
    </ligand>
</feature>
<comment type="pathway">
    <text evidence="10">Cell wall biogenesis; peptidoglycan recycling.</text>
</comment>
<gene>
    <name evidence="10 12" type="primary">nagZ</name>
    <name evidence="12" type="ORF">GCM10023342_00690</name>
</gene>
<dbReference type="EC" id="3.2.1.52" evidence="10"/>
<evidence type="ECO:0000259" key="11">
    <source>
        <dbReference type="Pfam" id="PF00933"/>
    </source>
</evidence>
<proteinExistence type="inferred from homology"/>
<evidence type="ECO:0000256" key="5">
    <source>
        <dbReference type="ARBA" id="ARBA00022960"/>
    </source>
</evidence>
<dbReference type="InterPro" id="IPR017853">
    <property type="entry name" value="GH"/>
</dbReference>
<name>A0ABP9QY94_9GAMM</name>
<dbReference type="InterPro" id="IPR019800">
    <property type="entry name" value="Glyco_hydro_3_AS"/>
</dbReference>
<feature type="active site" description="Nucleophile" evidence="10">
    <location>
        <position position="251"/>
    </location>
</feature>
<dbReference type="InterPro" id="IPR050226">
    <property type="entry name" value="NagZ_Beta-hexosaminidase"/>
</dbReference>
<comment type="caution">
    <text evidence="12">The sequence shown here is derived from an EMBL/GenBank/DDBJ whole genome shotgun (WGS) entry which is preliminary data.</text>
</comment>
<dbReference type="InterPro" id="IPR022956">
    <property type="entry name" value="Beta_hexosaminidase_bac"/>
</dbReference>
<evidence type="ECO:0000256" key="8">
    <source>
        <dbReference type="ARBA" id="ARBA00023306"/>
    </source>
</evidence>
<feature type="binding site" evidence="10">
    <location>
        <position position="65"/>
    </location>
    <ligand>
        <name>substrate</name>
    </ligand>
</feature>
<keyword evidence="7 10" id="KW-0326">Glycosidase</keyword>
<evidence type="ECO:0000256" key="2">
    <source>
        <dbReference type="ARBA" id="ARBA00022490"/>
    </source>
</evidence>
<dbReference type="EMBL" id="BAABKI010000002">
    <property type="protein sequence ID" value="GAA5169209.1"/>
    <property type="molecule type" value="Genomic_DNA"/>
</dbReference>
<accession>A0ABP9QY94</accession>
<dbReference type="InterPro" id="IPR036962">
    <property type="entry name" value="Glyco_hydro_3_N_sf"/>
</dbReference>
<keyword evidence="5 10" id="KW-0133">Cell shape</keyword>
<evidence type="ECO:0000313" key="13">
    <source>
        <dbReference type="Proteomes" id="UP001500074"/>
    </source>
</evidence>
<evidence type="ECO:0000256" key="10">
    <source>
        <dbReference type="HAMAP-Rule" id="MF_00364"/>
    </source>
</evidence>
<comment type="subcellular location">
    <subcellularLocation>
        <location evidence="10">Cytoplasm</location>
    </subcellularLocation>
</comment>
<feature type="binding site" evidence="10">
    <location>
        <position position="139"/>
    </location>
    <ligand>
        <name>substrate</name>
    </ligand>
</feature>
<protein>
    <recommendedName>
        <fullName evidence="10">Beta-hexosaminidase</fullName>
        <ecNumber evidence="10">3.2.1.52</ecNumber>
    </recommendedName>
    <alternativeName>
        <fullName evidence="10">Beta-N-acetylhexosaminidase</fullName>
    </alternativeName>
    <alternativeName>
        <fullName evidence="10">N-acetyl-beta-glucosaminidase</fullName>
    </alternativeName>
</protein>
<dbReference type="PANTHER" id="PTHR30480:SF13">
    <property type="entry name" value="BETA-HEXOSAMINIDASE"/>
    <property type="match status" value="1"/>
</dbReference>
<feature type="domain" description="Glycoside hydrolase family 3 N-terminal" evidence="11">
    <location>
        <begin position="16"/>
        <end position="293"/>
    </location>
</feature>
<evidence type="ECO:0000256" key="6">
    <source>
        <dbReference type="ARBA" id="ARBA00022984"/>
    </source>
</evidence>
<dbReference type="Proteomes" id="UP001500074">
    <property type="component" value="Unassembled WGS sequence"/>
</dbReference>
<evidence type="ECO:0000313" key="12">
    <source>
        <dbReference type="EMBL" id="GAA5169209.1"/>
    </source>
</evidence>
<keyword evidence="13" id="KW-1185">Reference proteome</keyword>
<keyword evidence="2 10" id="KW-0963">Cytoplasm</keyword>
<dbReference type="RefSeq" id="WP_031383794.1">
    <property type="nucleotide sequence ID" value="NZ_BAABKI010000002.1"/>
</dbReference>
<dbReference type="SUPFAM" id="SSF51445">
    <property type="entry name" value="(Trans)glycosidases"/>
    <property type="match status" value="1"/>
</dbReference>
<dbReference type="Gene3D" id="3.20.20.300">
    <property type="entry name" value="Glycoside hydrolase, family 3, N-terminal domain"/>
    <property type="match status" value="1"/>
</dbReference>
<comment type="function">
    <text evidence="10">Plays a role in peptidoglycan recycling by cleaving the terminal beta-1,4-linked N-acetylglucosamine (GlcNAc) from peptide-linked peptidoglycan fragments, giving rise to free GlcNAc, anhydro-N-acetylmuramic acid and anhydro-N-acetylmuramic acid-linked peptides.</text>
</comment>
<comment type="catalytic activity">
    <reaction evidence="1 10">
        <text>Hydrolysis of terminal non-reducing N-acetyl-D-hexosamine residues in N-acetyl-beta-D-hexosaminides.</text>
        <dbReference type="EC" id="3.2.1.52"/>
    </reaction>
</comment>
<evidence type="ECO:0000256" key="7">
    <source>
        <dbReference type="ARBA" id="ARBA00023295"/>
    </source>
</evidence>